<protein>
    <submittedName>
        <fullName evidence="1">Putative exonuclease, RdgC</fullName>
    </submittedName>
</protein>
<gene>
    <name evidence="1" type="ORF">SAMN02745728_00298</name>
</gene>
<evidence type="ECO:0000313" key="2">
    <source>
        <dbReference type="Proteomes" id="UP000186469"/>
    </source>
</evidence>
<accession>A0A1M7RXW3</accession>
<dbReference type="STRING" id="1121455.SAMN02745728_00298"/>
<dbReference type="Proteomes" id="UP000186469">
    <property type="component" value="Unassembled WGS sequence"/>
</dbReference>
<dbReference type="AlphaFoldDB" id="A0A1M7RXW3"/>
<keyword evidence="1" id="KW-0269">Exonuclease</keyword>
<name>A0A1M7RXW3_9BACT</name>
<keyword evidence="1" id="KW-0540">Nuclease</keyword>
<dbReference type="InterPro" id="IPR007476">
    <property type="entry name" value="RdgC"/>
</dbReference>
<keyword evidence="1" id="KW-0378">Hydrolase</keyword>
<evidence type="ECO:0000313" key="1">
    <source>
        <dbReference type="EMBL" id="SHN50902.1"/>
    </source>
</evidence>
<dbReference type="Pfam" id="PF04381">
    <property type="entry name" value="RdgC"/>
    <property type="match status" value="1"/>
</dbReference>
<dbReference type="EMBL" id="FRDI01000002">
    <property type="protein sequence ID" value="SHN50902.1"/>
    <property type="molecule type" value="Genomic_DNA"/>
</dbReference>
<sequence>MGFTASSTGFSRLKITEEVSNEKLSQIPELLIQHSFKDIDEIAVERSFGWVNFDDMLDTSWQESPPEKAHYFCFSLRIDTRRIPAGVMKKHLMLALKEEEQRNKEQGRKFISRERKKELKEQVHLRLMSRFLPIPAEFNIIWNTEKNMIYLASTQEKIIDLFMEYFTKSFNLHLELLTPYSLAAHLLGDTALNSLDYLSASSFA</sequence>
<dbReference type="GO" id="GO:0004527">
    <property type="term" value="F:exonuclease activity"/>
    <property type="evidence" value="ECO:0007669"/>
    <property type="project" value="UniProtKB-KW"/>
</dbReference>
<dbReference type="GO" id="GO:0006310">
    <property type="term" value="P:DNA recombination"/>
    <property type="evidence" value="ECO:0007669"/>
    <property type="project" value="InterPro"/>
</dbReference>
<keyword evidence="2" id="KW-1185">Reference proteome</keyword>
<organism evidence="1 2">
    <name type="scientific">Desulfovibrio litoralis DSM 11393</name>
    <dbReference type="NCBI Taxonomy" id="1121455"/>
    <lineage>
        <taxon>Bacteria</taxon>
        <taxon>Pseudomonadati</taxon>
        <taxon>Thermodesulfobacteriota</taxon>
        <taxon>Desulfovibrionia</taxon>
        <taxon>Desulfovibrionales</taxon>
        <taxon>Desulfovibrionaceae</taxon>
        <taxon>Desulfovibrio</taxon>
    </lineage>
</organism>
<dbReference type="RefSeq" id="WP_072695768.1">
    <property type="nucleotide sequence ID" value="NZ_FRDI01000002.1"/>
</dbReference>
<reference evidence="1 2" key="1">
    <citation type="submission" date="2016-12" db="EMBL/GenBank/DDBJ databases">
        <authorList>
            <person name="Song W.-J."/>
            <person name="Kurnit D.M."/>
        </authorList>
    </citation>
    <scope>NUCLEOTIDE SEQUENCE [LARGE SCALE GENOMIC DNA]</scope>
    <source>
        <strain evidence="1 2">DSM 11393</strain>
    </source>
</reference>
<dbReference type="OrthoDB" id="9793997at2"/>
<proteinExistence type="predicted"/>